<dbReference type="Proteomes" id="UP000035880">
    <property type="component" value="Chromosome 2R"/>
</dbReference>
<dbReference type="KEGG" id="dsi:Dsimw501_GD25565"/>
<reference evidence="2" key="3">
    <citation type="submission" date="2015-04" db="EMBL/GenBank/DDBJ databases">
        <authorList>
            <consortium name="FlyBase"/>
        </authorList>
    </citation>
    <scope>NUCLEOTIDE SEQUENCE</scope>
    <source>
        <strain evidence="2">W501</strain>
    </source>
</reference>
<dbReference type="OrthoDB" id="7871476at2759"/>
<dbReference type="Bgee" id="FBgn0196851">
    <property type="expression patterns" value="Expressed in male reproductive system and 2 other cell types or tissues"/>
</dbReference>
<proteinExistence type="predicted"/>
<evidence type="ECO:0000313" key="2">
    <source>
        <dbReference type="EMBL" id="KMY94188.1"/>
    </source>
</evidence>
<feature type="compositionally biased region" description="Basic residues" evidence="1">
    <location>
        <begin position="199"/>
        <end position="214"/>
    </location>
</feature>
<dbReference type="AlphaFoldDB" id="A0A0J9RDP3"/>
<evidence type="ECO:0000313" key="3">
    <source>
        <dbReference type="EMBL" id="KMY94189.1"/>
    </source>
</evidence>
<feature type="region of interest" description="Disordered" evidence="1">
    <location>
        <begin position="255"/>
        <end position="278"/>
    </location>
</feature>
<dbReference type="EMBL" id="CM002911">
    <property type="protein sequence ID" value="KMY94189.1"/>
    <property type="molecule type" value="Genomic_DNA"/>
</dbReference>
<feature type="region of interest" description="Disordered" evidence="1">
    <location>
        <begin position="197"/>
        <end position="237"/>
    </location>
</feature>
<reference evidence="2" key="1">
    <citation type="journal article" date="2013" name="Genome Res.">
        <title>A second-generation assembly of the Drosophila simulans genome provides new insights into patterns of lineage-specific divergence.</title>
        <authorList>
            <person name="Hu T.T."/>
            <person name="Eisen M.B."/>
            <person name="Thornton K.R."/>
            <person name="Andolfatto P."/>
        </authorList>
    </citation>
    <scope>NUCLEOTIDE SEQUENCE [LARGE SCALE GENOMIC DNA]</scope>
    <source>
        <strain evidence="2">W501</strain>
    </source>
</reference>
<feature type="region of interest" description="Disordered" evidence="1">
    <location>
        <begin position="80"/>
        <end position="154"/>
    </location>
</feature>
<protein>
    <submittedName>
        <fullName evidence="2">Uncharacterized protein, isoform A</fullName>
    </submittedName>
    <submittedName>
        <fullName evidence="3">Uncharacterized protein, isoform B</fullName>
    </submittedName>
</protein>
<gene>
    <name evidence="2" type="primary">Dsim\GD25565</name>
    <name evidence="2" type="ORF">Dsimw501_GD25565</name>
</gene>
<accession>A0A0J9RDP3</accession>
<organism evidence="2">
    <name type="scientific">Drosophila simulans</name>
    <name type="common">Fruit fly</name>
    <dbReference type="NCBI Taxonomy" id="7240"/>
    <lineage>
        <taxon>Eukaryota</taxon>
        <taxon>Metazoa</taxon>
        <taxon>Ecdysozoa</taxon>
        <taxon>Arthropoda</taxon>
        <taxon>Hexapoda</taxon>
        <taxon>Insecta</taxon>
        <taxon>Pterygota</taxon>
        <taxon>Neoptera</taxon>
        <taxon>Endopterygota</taxon>
        <taxon>Diptera</taxon>
        <taxon>Brachycera</taxon>
        <taxon>Muscomorpha</taxon>
        <taxon>Ephydroidea</taxon>
        <taxon>Drosophilidae</taxon>
        <taxon>Drosophila</taxon>
        <taxon>Sophophora</taxon>
    </lineage>
</organism>
<sequence length="370" mass="42646">MNLRKYNYLNTIYNKCRTLNCDKLRPENKYLNCVNVSGKLYSLYNLCEDIEAGNSLKKNQSKRNKRFRIKPLRSHKDTKISNLINPNIFERKSRRQSAKNTSDKGLMSSDVDMEPPLSVDPMERISEAEPSLETEKPRRPRGRPKKVVISSSPIVLDQGKENSMEIDDEQVALARILKTVKHKVSKYFEDMEMAACLPKQKKKSQQHGYRRKLGLGKQRQPGRIKKDSSKSSTDCSTTLVLRRSAGMSAAKLKKEQQLLQKDKKKQNSRMAVDWKQLDRPEKVKEPPIVLRRSARIQAAKLKKEALEAANLRESKLEKPSTRKVSSKPRINQLVVCRSCSNYNSITYPMPQYLNTIFECADINGRLYKLN</sequence>
<name>A0A0J9RDP3_DROSI</name>
<dbReference type="EMBL" id="CM002911">
    <property type="protein sequence ID" value="KMY94188.1"/>
    <property type="molecule type" value="Genomic_DNA"/>
</dbReference>
<reference evidence="2" key="2">
    <citation type="submission" date="2014-06" db="EMBL/GenBank/DDBJ databases">
        <authorList>
            <person name="Hu T."/>
            <person name="Eisen M.B."/>
            <person name="Thornton K.R."/>
            <person name="Andolfatto P."/>
        </authorList>
    </citation>
    <scope>NUCLEOTIDE SEQUENCE</scope>
    <source>
        <strain evidence="2">W501</strain>
    </source>
</reference>
<evidence type="ECO:0000256" key="1">
    <source>
        <dbReference type="SAM" id="MobiDB-lite"/>
    </source>
</evidence>
<feature type="compositionally biased region" description="Basic and acidic residues" evidence="1">
    <location>
        <begin position="121"/>
        <end position="137"/>
    </location>
</feature>